<organism evidence="1">
    <name type="scientific">Candidatus Methanophagaceae archaeon ANME-1 ERB6</name>
    <dbReference type="NCBI Taxonomy" id="2759912"/>
    <lineage>
        <taxon>Archaea</taxon>
        <taxon>Methanobacteriati</taxon>
        <taxon>Methanobacteriota</taxon>
        <taxon>Stenosarchaea group</taxon>
        <taxon>Methanomicrobia</taxon>
        <taxon>Candidatus Methanophagales</taxon>
        <taxon>Candidatus Methanophagaceae</taxon>
    </lineage>
</organism>
<dbReference type="EMBL" id="MT631465">
    <property type="protein sequence ID" value="QNO51288.1"/>
    <property type="molecule type" value="Genomic_DNA"/>
</dbReference>
<name>A0A7G9YTF4_9EURY</name>
<proteinExistence type="predicted"/>
<protein>
    <submittedName>
        <fullName evidence="1">Uncharacterized protein</fullName>
    </submittedName>
</protein>
<reference evidence="1" key="1">
    <citation type="submission" date="2020-06" db="EMBL/GenBank/DDBJ databases">
        <title>Unique genomic features of the anaerobic methanotrophic archaea.</title>
        <authorList>
            <person name="Chadwick G.L."/>
            <person name="Skennerton C.T."/>
            <person name="Laso-Perez R."/>
            <person name="Leu A.O."/>
            <person name="Speth D.R."/>
            <person name="Yu H."/>
            <person name="Morgan-Lang C."/>
            <person name="Hatzenpichler R."/>
            <person name="Goudeau D."/>
            <person name="Malmstrom R."/>
            <person name="Brazelton W.J."/>
            <person name="Woyke T."/>
            <person name="Hallam S.J."/>
            <person name="Tyson G.W."/>
            <person name="Wegener G."/>
            <person name="Boetius A."/>
            <person name="Orphan V."/>
        </authorList>
    </citation>
    <scope>NUCLEOTIDE SEQUENCE</scope>
</reference>
<accession>A0A7G9YTF4</accession>
<sequence>MEEKKKKYALPIPRAIATGIIFEAAEKFGLEVDQEKPPDDAFDPRTDLPIKDYVPRMLLWGESPEQLMEAKEYIYKKHEKWITNIDAGRKSRMEQIQRKFRKE</sequence>
<gene>
    <name evidence="1" type="ORF">ILBEGJOJ_00018</name>
</gene>
<evidence type="ECO:0000313" key="1">
    <source>
        <dbReference type="EMBL" id="QNO51288.1"/>
    </source>
</evidence>
<dbReference type="AlphaFoldDB" id="A0A7G9YTF4"/>